<evidence type="ECO:0000313" key="8">
    <source>
        <dbReference type="Proteomes" id="UP000198816"/>
    </source>
</evidence>
<gene>
    <name evidence="7" type="ORF">SAMN05421783_13910</name>
</gene>
<dbReference type="PANTHER" id="PTHR30469">
    <property type="entry name" value="MULTIDRUG RESISTANCE PROTEIN MDTA"/>
    <property type="match status" value="1"/>
</dbReference>
<evidence type="ECO:0000256" key="3">
    <source>
        <dbReference type="SAM" id="SignalP"/>
    </source>
</evidence>
<dbReference type="EMBL" id="FNNZ01000039">
    <property type="protein sequence ID" value="SDX58534.1"/>
    <property type="molecule type" value="Genomic_DNA"/>
</dbReference>
<dbReference type="Gene3D" id="1.10.287.470">
    <property type="entry name" value="Helix hairpin bin"/>
    <property type="match status" value="1"/>
</dbReference>
<dbReference type="InterPro" id="IPR058627">
    <property type="entry name" value="MdtA-like_C"/>
</dbReference>
<dbReference type="Pfam" id="PF25954">
    <property type="entry name" value="Beta-barrel_RND_2"/>
    <property type="match status" value="1"/>
</dbReference>
<dbReference type="InterPro" id="IPR006143">
    <property type="entry name" value="RND_pump_MFP"/>
</dbReference>
<feature type="domain" description="Multidrug resistance protein MdtA-like C-terminal permuted SH3" evidence="6">
    <location>
        <begin position="280"/>
        <end position="335"/>
    </location>
</feature>
<evidence type="ECO:0000259" key="5">
    <source>
        <dbReference type="Pfam" id="PF25954"/>
    </source>
</evidence>
<evidence type="ECO:0000256" key="2">
    <source>
        <dbReference type="SAM" id="Coils"/>
    </source>
</evidence>
<dbReference type="SUPFAM" id="SSF111369">
    <property type="entry name" value="HlyD-like secretion proteins"/>
    <property type="match status" value="1"/>
</dbReference>
<dbReference type="GO" id="GO:1990281">
    <property type="term" value="C:efflux pump complex"/>
    <property type="evidence" value="ECO:0007669"/>
    <property type="project" value="TreeGrafter"/>
</dbReference>
<evidence type="ECO:0000313" key="7">
    <source>
        <dbReference type="EMBL" id="SDX58534.1"/>
    </source>
</evidence>
<evidence type="ECO:0000256" key="1">
    <source>
        <dbReference type="ARBA" id="ARBA00009477"/>
    </source>
</evidence>
<dbReference type="GO" id="GO:0015562">
    <property type="term" value="F:efflux transmembrane transporter activity"/>
    <property type="evidence" value="ECO:0007669"/>
    <property type="project" value="TreeGrafter"/>
</dbReference>
<reference evidence="8" key="1">
    <citation type="submission" date="2016-10" db="EMBL/GenBank/DDBJ databases">
        <authorList>
            <person name="Varghese N."/>
            <person name="Submissions S."/>
        </authorList>
    </citation>
    <scope>NUCLEOTIDE SEQUENCE [LARGE SCALE GENOMIC DNA]</scope>
    <source>
        <strain evidence="8">DSM 217</strain>
    </source>
</reference>
<dbReference type="Gene3D" id="2.40.30.170">
    <property type="match status" value="1"/>
</dbReference>
<accession>A0A1H3CYA8</accession>
<dbReference type="Pfam" id="PF25967">
    <property type="entry name" value="RND-MFP_C"/>
    <property type="match status" value="1"/>
</dbReference>
<dbReference type="Gene3D" id="2.40.420.20">
    <property type="match status" value="1"/>
</dbReference>
<feature type="domain" description="Multidrug resistance protein MdtA-like alpha-helical hairpin" evidence="4">
    <location>
        <begin position="97"/>
        <end position="165"/>
    </location>
</feature>
<keyword evidence="2" id="KW-0175">Coiled coil</keyword>
<feature type="domain" description="CusB-like beta-barrel" evidence="5">
    <location>
        <begin position="203"/>
        <end position="272"/>
    </location>
</feature>
<evidence type="ECO:0000259" key="4">
    <source>
        <dbReference type="Pfam" id="PF25876"/>
    </source>
</evidence>
<dbReference type="Pfam" id="PF25876">
    <property type="entry name" value="HH_MFP_RND"/>
    <property type="match status" value="1"/>
</dbReference>
<dbReference type="NCBIfam" id="TIGR01730">
    <property type="entry name" value="RND_mfp"/>
    <property type="match status" value="1"/>
</dbReference>
<keyword evidence="3" id="KW-0732">Signal</keyword>
<dbReference type="AlphaFoldDB" id="A0A1H3CYA8"/>
<feature type="coiled-coil region" evidence="2">
    <location>
        <begin position="96"/>
        <end position="168"/>
    </location>
</feature>
<sequence>MMPLIPLIVPALAGLTALAALNLQAAETVALDTAPAEYQTLPREYRLDGIVEAVNRTTVSAQTTGQVQEILFDVEDFVEKDVIVARLKDTEHRARVAQAAADLRSASARLEQTQEEYTRVIGLFEKKNVSESAMDQAKADLAAAEAELESATARLEQAQEQLEYTQIRAPYSGIVTHRHIEVGETASPGQQVMSGISLDQLRVIVDVPQSVIPSVREGGTARIYLSPEEIIQSDRVTIFPFADMGSNTFTVRLDLPEGTKGLFPGMFVKTAFEIGAKQELTIPSEAVVQRSEVTAVYVVDDEGRVGFRQIRLGRAVEGGVVVLAGLGEGERVALDPIAAGVALKSQSSAGAEAGQDHG</sequence>
<dbReference type="InterPro" id="IPR058792">
    <property type="entry name" value="Beta-barrel_RND_2"/>
</dbReference>
<organism evidence="7 8">
    <name type="scientific">Thiocapsa roseopersicina</name>
    <dbReference type="NCBI Taxonomy" id="1058"/>
    <lineage>
        <taxon>Bacteria</taxon>
        <taxon>Pseudomonadati</taxon>
        <taxon>Pseudomonadota</taxon>
        <taxon>Gammaproteobacteria</taxon>
        <taxon>Chromatiales</taxon>
        <taxon>Chromatiaceae</taxon>
        <taxon>Thiocapsa</taxon>
    </lineage>
</organism>
<feature type="signal peptide" evidence="3">
    <location>
        <begin position="1"/>
        <end position="25"/>
    </location>
</feature>
<dbReference type="STRING" id="1058.SAMN05421783_13910"/>
<protein>
    <submittedName>
        <fullName evidence="7">RND family efflux transporter, MFP subunit</fullName>
    </submittedName>
</protein>
<feature type="chain" id="PRO_5011793740" evidence="3">
    <location>
        <begin position="26"/>
        <end position="358"/>
    </location>
</feature>
<dbReference type="Gene3D" id="2.40.50.100">
    <property type="match status" value="1"/>
</dbReference>
<comment type="similarity">
    <text evidence="1">Belongs to the membrane fusion protein (MFP) (TC 8.A.1) family.</text>
</comment>
<dbReference type="Proteomes" id="UP000198816">
    <property type="component" value="Unassembled WGS sequence"/>
</dbReference>
<evidence type="ECO:0000259" key="6">
    <source>
        <dbReference type="Pfam" id="PF25967"/>
    </source>
</evidence>
<dbReference type="PANTHER" id="PTHR30469:SF18">
    <property type="entry name" value="RESISTANCE-NODULATION-CELL DIVISION (RND) EFFLUX MEMBRANE FUSION PROTEIN-RELATED"/>
    <property type="match status" value="1"/>
</dbReference>
<dbReference type="InterPro" id="IPR058624">
    <property type="entry name" value="MdtA-like_HH"/>
</dbReference>
<keyword evidence="8" id="KW-1185">Reference proteome</keyword>
<name>A0A1H3CYA8_THIRO</name>
<proteinExistence type="inferred from homology"/>